<reference evidence="1" key="1">
    <citation type="submission" date="2018-02" db="EMBL/GenBank/DDBJ databases">
        <title>Rhizophora mucronata_Transcriptome.</title>
        <authorList>
            <person name="Meera S.P."/>
            <person name="Sreeshan A."/>
            <person name="Augustine A."/>
        </authorList>
    </citation>
    <scope>NUCLEOTIDE SEQUENCE</scope>
    <source>
        <tissue evidence="1">Leaf</tissue>
    </source>
</reference>
<dbReference type="AlphaFoldDB" id="A0A2P2NV23"/>
<dbReference type="EMBL" id="GGEC01065868">
    <property type="protein sequence ID" value="MBX46352.1"/>
    <property type="molecule type" value="Transcribed_RNA"/>
</dbReference>
<name>A0A2P2NV23_RHIMU</name>
<organism evidence="1">
    <name type="scientific">Rhizophora mucronata</name>
    <name type="common">Asiatic mangrove</name>
    <dbReference type="NCBI Taxonomy" id="61149"/>
    <lineage>
        <taxon>Eukaryota</taxon>
        <taxon>Viridiplantae</taxon>
        <taxon>Streptophyta</taxon>
        <taxon>Embryophyta</taxon>
        <taxon>Tracheophyta</taxon>
        <taxon>Spermatophyta</taxon>
        <taxon>Magnoliopsida</taxon>
        <taxon>eudicotyledons</taxon>
        <taxon>Gunneridae</taxon>
        <taxon>Pentapetalae</taxon>
        <taxon>rosids</taxon>
        <taxon>fabids</taxon>
        <taxon>Malpighiales</taxon>
        <taxon>Rhizophoraceae</taxon>
        <taxon>Rhizophora</taxon>
    </lineage>
</organism>
<proteinExistence type="predicted"/>
<sequence>MENTACAYVYLKRKEKIKNKKSIYY</sequence>
<evidence type="ECO:0000313" key="1">
    <source>
        <dbReference type="EMBL" id="MBX46352.1"/>
    </source>
</evidence>
<accession>A0A2P2NV23</accession>
<protein>
    <submittedName>
        <fullName evidence="1">Uncharacterized protein</fullName>
    </submittedName>
</protein>